<evidence type="ECO:0000259" key="10">
    <source>
        <dbReference type="Pfam" id="PF00909"/>
    </source>
</evidence>
<protein>
    <recommendedName>
        <fullName evidence="8">Ammonium transporter</fullName>
    </recommendedName>
</protein>
<feature type="transmembrane region" description="Helical" evidence="8">
    <location>
        <begin position="277"/>
        <end position="296"/>
    </location>
</feature>
<gene>
    <name evidence="11" type="ORF">DA792_15420</name>
</gene>
<dbReference type="NCBIfam" id="TIGR03644">
    <property type="entry name" value="marine_trans_1"/>
    <property type="match status" value="1"/>
</dbReference>
<dbReference type="RefSeq" id="WP_107720837.1">
    <property type="nucleotide sequence ID" value="NZ_CAXBOP010000010.1"/>
</dbReference>
<feature type="transmembrane region" description="Helical" evidence="8">
    <location>
        <begin position="356"/>
        <end position="376"/>
    </location>
</feature>
<dbReference type="GO" id="GO:0097272">
    <property type="term" value="P:ammonium homeostasis"/>
    <property type="evidence" value="ECO:0007669"/>
    <property type="project" value="TreeGrafter"/>
</dbReference>
<dbReference type="InterPro" id="IPR024041">
    <property type="entry name" value="NH4_transpt_AmtB-like_dom"/>
</dbReference>
<dbReference type="InterPro" id="IPR029020">
    <property type="entry name" value="Ammonium/urea_transptr"/>
</dbReference>
<evidence type="ECO:0000313" key="11">
    <source>
        <dbReference type="EMBL" id="AVW92306.1"/>
    </source>
</evidence>
<feature type="transmembrane region" description="Helical" evidence="8">
    <location>
        <begin position="327"/>
        <end position="349"/>
    </location>
</feature>
<evidence type="ECO:0000256" key="5">
    <source>
        <dbReference type="ARBA" id="ARBA00022989"/>
    </source>
</evidence>
<evidence type="ECO:0000256" key="7">
    <source>
        <dbReference type="ARBA" id="ARBA00023177"/>
    </source>
</evidence>
<feature type="transmembrane region" description="Helical" evidence="8">
    <location>
        <begin position="232"/>
        <end position="257"/>
    </location>
</feature>
<evidence type="ECO:0000256" key="9">
    <source>
        <dbReference type="SAM" id="SignalP"/>
    </source>
</evidence>
<feature type="transmembrane region" description="Helical" evidence="8">
    <location>
        <begin position="139"/>
        <end position="158"/>
    </location>
</feature>
<feature type="transmembrane region" description="Helical" evidence="8">
    <location>
        <begin position="388"/>
        <end position="409"/>
    </location>
</feature>
<dbReference type="Pfam" id="PF00909">
    <property type="entry name" value="Ammonium_transp"/>
    <property type="match status" value="1"/>
</dbReference>
<evidence type="ECO:0000256" key="2">
    <source>
        <dbReference type="ARBA" id="ARBA00005887"/>
    </source>
</evidence>
<dbReference type="Proteomes" id="UP000241447">
    <property type="component" value="Chromosome"/>
</dbReference>
<dbReference type="NCBIfam" id="TIGR00836">
    <property type="entry name" value="amt"/>
    <property type="match status" value="1"/>
</dbReference>
<keyword evidence="4 8" id="KW-0812">Transmembrane</keyword>
<feature type="transmembrane region" description="Helical" evidence="8">
    <location>
        <begin position="163"/>
        <end position="180"/>
    </location>
</feature>
<dbReference type="InterPro" id="IPR019879">
    <property type="entry name" value="Ammonium_transptr_marine"/>
</dbReference>
<name>A0A2R4M589_9RHOB</name>
<feature type="transmembrane region" description="Helical" evidence="8">
    <location>
        <begin position="76"/>
        <end position="93"/>
    </location>
</feature>
<dbReference type="KEGG" id="cbak:DA792_15420"/>
<keyword evidence="6 8" id="KW-0472">Membrane</keyword>
<keyword evidence="7 8" id="KW-0924">Ammonia transport</keyword>
<proteinExistence type="inferred from homology"/>
<keyword evidence="3 8" id="KW-0813">Transport</keyword>
<dbReference type="OrthoDB" id="9814202at2"/>
<organism evidence="11 12">
    <name type="scientific">Celeribacter baekdonensis</name>
    <dbReference type="NCBI Taxonomy" id="875171"/>
    <lineage>
        <taxon>Bacteria</taxon>
        <taxon>Pseudomonadati</taxon>
        <taxon>Pseudomonadota</taxon>
        <taxon>Alphaproteobacteria</taxon>
        <taxon>Rhodobacterales</taxon>
        <taxon>Roseobacteraceae</taxon>
        <taxon>Celeribacter</taxon>
    </lineage>
</organism>
<dbReference type="AlphaFoldDB" id="A0A2R4M589"/>
<dbReference type="Gene3D" id="1.10.3430.10">
    <property type="entry name" value="Ammonium transporter AmtB like domains"/>
    <property type="match status" value="1"/>
</dbReference>
<reference evidence="11 12" key="1">
    <citation type="submission" date="2018-03" db="EMBL/GenBank/DDBJ databases">
        <title>The Complete Genome of Celeribacter baekdonensis strain LH4, a Thiosulfate-Oxidizing Alphaproteobacterium Isolated from Gulf of Mexico Continental Slope Sediments.</title>
        <authorList>
            <person name="Flood B.E."/>
            <person name="Bailey J.V."/>
            <person name="Leprich D."/>
        </authorList>
    </citation>
    <scope>NUCLEOTIDE SEQUENCE [LARGE SCALE GENOMIC DNA]</scope>
    <source>
        <strain evidence="11 12">LH4</strain>
    </source>
</reference>
<evidence type="ECO:0000256" key="3">
    <source>
        <dbReference type="ARBA" id="ARBA00022448"/>
    </source>
</evidence>
<dbReference type="GO" id="GO:0008519">
    <property type="term" value="F:ammonium channel activity"/>
    <property type="evidence" value="ECO:0007669"/>
    <property type="project" value="InterPro"/>
</dbReference>
<dbReference type="InterPro" id="IPR018047">
    <property type="entry name" value="Ammonium_transpt_CS"/>
</dbReference>
<feature type="domain" description="Ammonium transporter AmtB-like" evidence="10">
    <location>
        <begin position="45"/>
        <end position="436"/>
    </location>
</feature>
<dbReference type="GO" id="GO:0005886">
    <property type="term" value="C:plasma membrane"/>
    <property type="evidence" value="ECO:0007669"/>
    <property type="project" value="UniProtKB-SubCell"/>
</dbReference>
<dbReference type="PROSITE" id="PS01219">
    <property type="entry name" value="AMMONIUM_TRANSP"/>
    <property type="match status" value="1"/>
</dbReference>
<dbReference type="PANTHER" id="PTHR11730:SF62">
    <property type="entry name" value="AMMONIUM TRANSPORTER SLL1017-RELATED"/>
    <property type="match status" value="1"/>
</dbReference>
<sequence>MKLTKLIPASAVATLLPLVAFAQDAEMAAPGFDEIGPYIMTTLLFLIGGFLVMWMAAGFAMLEAGLVRSKNVTTQLLKNVVLFSIAAIMYWLIGYSLMYPGDAWIIPGFLGAVGTATMEPVGLGAADAALDYASTASDFFFQLMFCATTASIVSGTLAERIKIWPFFIFVIVLTGFFYPIEASWQWGGGFLSEMGFSDFAGSTLVHSAGGWAALAGALVLGPRIGKYKDGKVTAFPGSNLALATLGTFILWLGWFGFNGGSQLAAGTVGDITDVGRIFVNTNMAAAAGSIAALVLTQIIYGKIDLTMVLNGALAGLVSITAEPLAPSLFMSLIIGGIGGIIVVFAVPFLDKLKIDDVVGAIPVHLMCGIWGTIAVPLTNADTSFGTQLVGIVSIGAFTFVVSLVLWIVLKAFGGIRVSEEAEITGLDKAELGMEAYPEFYKG</sequence>
<dbReference type="InterPro" id="IPR001905">
    <property type="entry name" value="Ammonium_transpt"/>
</dbReference>
<feature type="signal peptide" evidence="9">
    <location>
        <begin position="1"/>
        <end position="22"/>
    </location>
</feature>
<comment type="subcellular location">
    <subcellularLocation>
        <location evidence="8">Cell membrane</location>
        <topology evidence="8">Multi-pass membrane protein</topology>
    </subcellularLocation>
    <subcellularLocation>
        <location evidence="1">Membrane</location>
        <topology evidence="1">Multi-pass membrane protein</topology>
    </subcellularLocation>
</comment>
<keyword evidence="5 8" id="KW-1133">Transmembrane helix</keyword>
<accession>A0A2R4M589</accession>
<feature type="transmembrane region" description="Helical" evidence="8">
    <location>
        <begin position="200"/>
        <end position="220"/>
    </location>
</feature>
<dbReference type="PANTHER" id="PTHR11730">
    <property type="entry name" value="AMMONIUM TRANSPORTER"/>
    <property type="match status" value="1"/>
</dbReference>
<feature type="chain" id="PRO_5015350242" description="Ammonium transporter" evidence="9">
    <location>
        <begin position="23"/>
        <end position="442"/>
    </location>
</feature>
<evidence type="ECO:0000313" key="12">
    <source>
        <dbReference type="Proteomes" id="UP000241447"/>
    </source>
</evidence>
<evidence type="ECO:0000256" key="6">
    <source>
        <dbReference type="ARBA" id="ARBA00023136"/>
    </source>
</evidence>
<dbReference type="EMBL" id="CP028475">
    <property type="protein sequence ID" value="AVW92306.1"/>
    <property type="molecule type" value="Genomic_DNA"/>
</dbReference>
<feature type="transmembrane region" description="Helical" evidence="8">
    <location>
        <begin position="38"/>
        <end position="64"/>
    </location>
</feature>
<evidence type="ECO:0000256" key="1">
    <source>
        <dbReference type="ARBA" id="ARBA00004141"/>
    </source>
</evidence>
<evidence type="ECO:0000256" key="8">
    <source>
        <dbReference type="RuleBase" id="RU362002"/>
    </source>
</evidence>
<dbReference type="SUPFAM" id="SSF111352">
    <property type="entry name" value="Ammonium transporter"/>
    <property type="match status" value="1"/>
</dbReference>
<evidence type="ECO:0000256" key="4">
    <source>
        <dbReference type="ARBA" id="ARBA00022692"/>
    </source>
</evidence>
<feature type="transmembrane region" description="Helical" evidence="8">
    <location>
        <begin position="303"/>
        <end position="321"/>
    </location>
</feature>
<keyword evidence="9" id="KW-0732">Signal</keyword>
<comment type="similarity">
    <text evidence="2 8">Belongs to the ammonia transporter channel (TC 1.A.11.2) family.</text>
</comment>